<keyword evidence="1" id="KW-0812">Transmembrane</keyword>
<dbReference type="RefSeq" id="WP_121058095.1">
    <property type="nucleotide sequence ID" value="NZ_RCDB01000002.1"/>
</dbReference>
<evidence type="ECO:0000313" key="2">
    <source>
        <dbReference type="EMBL" id="RLK49100.1"/>
    </source>
</evidence>
<gene>
    <name evidence="2" type="ORF">C7474_1233</name>
</gene>
<comment type="caution">
    <text evidence="2">The sequence shown here is derived from an EMBL/GenBank/DDBJ whole genome shotgun (WGS) entry which is preliminary data.</text>
</comment>
<proteinExistence type="predicted"/>
<feature type="transmembrane region" description="Helical" evidence="1">
    <location>
        <begin position="30"/>
        <end position="52"/>
    </location>
</feature>
<reference evidence="2 3" key="1">
    <citation type="journal article" date="2015" name="Stand. Genomic Sci.">
        <title>Genomic Encyclopedia of Bacterial and Archaeal Type Strains, Phase III: the genomes of soil and plant-associated and newly described type strains.</title>
        <authorList>
            <person name="Whitman W.B."/>
            <person name="Woyke T."/>
            <person name="Klenk H.P."/>
            <person name="Zhou Y."/>
            <person name="Lilburn T.G."/>
            <person name="Beck B.J."/>
            <person name="De Vos P."/>
            <person name="Vandamme P."/>
            <person name="Eisen J.A."/>
            <person name="Garrity G."/>
            <person name="Hugenholtz P."/>
            <person name="Kyrpides N.C."/>
        </authorList>
    </citation>
    <scope>NUCLEOTIDE SEQUENCE [LARGE SCALE GENOMIC DNA]</scope>
    <source>
        <strain evidence="2 3">S2T63</strain>
    </source>
</reference>
<keyword evidence="1" id="KW-1133">Transmembrane helix</keyword>
<organism evidence="2 3">
    <name type="scientific">Microbacterium telephonicum</name>
    <dbReference type="NCBI Taxonomy" id="1714841"/>
    <lineage>
        <taxon>Bacteria</taxon>
        <taxon>Bacillati</taxon>
        <taxon>Actinomycetota</taxon>
        <taxon>Actinomycetes</taxon>
        <taxon>Micrococcales</taxon>
        <taxon>Microbacteriaceae</taxon>
        <taxon>Microbacterium</taxon>
    </lineage>
</organism>
<protein>
    <submittedName>
        <fullName evidence="2">Uncharacterized protein</fullName>
    </submittedName>
</protein>
<dbReference type="Proteomes" id="UP000273158">
    <property type="component" value="Unassembled WGS sequence"/>
</dbReference>
<feature type="transmembrane region" description="Helical" evidence="1">
    <location>
        <begin position="58"/>
        <end position="78"/>
    </location>
</feature>
<keyword evidence="1" id="KW-0472">Membrane</keyword>
<sequence>MDIIIALVVGAAAGGVFHFLMPGRSSRGAALAPILGAAVGGLVWLGLTWAGLTTLDPLLWLVSFVAPFAVVPAVLAVLTRTRAAHDARERIRLGIA</sequence>
<name>A0A498C7X9_9MICO</name>
<evidence type="ECO:0000256" key="1">
    <source>
        <dbReference type="SAM" id="Phobius"/>
    </source>
</evidence>
<dbReference type="EMBL" id="RCDB01000002">
    <property type="protein sequence ID" value="RLK49100.1"/>
    <property type="molecule type" value="Genomic_DNA"/>
</dbReference>
<dbReference type="AlphaFoldDB" id="A0A498C7X9"/>
<feature type="transmembrane region" description="Helical" evidence="1">
    <location>
        <begin position="6"/>
        <end position="23"/>
    </location>
</feature>
<evidence type="ECO:0000313" key="3">
    <source>
        <dbReference type="Proteomes" id="UP000273158"/>
    </source>
</evidence>
<accession>A0A498C7X9</accession>
<keyword evidence="3" id="KW-1185">Reference proteome</keyword>